<keyword evidence="4" id="KW-1185">Reference proteome</keyword>
<dbReference type="InterPro" id="IPR003105">
    <property type="entry name" value="SRA_YDG"/>
</dbReference>
<protein>
    <submittedName>
        <fullName evidence="3">YDG/SRA domain-containing protein</fullName>
    </submittedName>
</protein>
<feature type="domain" description="YDG" evidence="2">
    <location>
        <begin position="6"/>
        <end position="148"/>
    </location>
</feature>
<sequence>MARVFGNIAGQPEGRRYVSRREAHEAGVHKPLQAGISGASAEGADSIVVSGGYEDDQDFGDTIVYTGHGGNDPATGVQVADQVLERGNAALAFNHRRGLPVRVIRGAGGDPTISPETGYRYDGLFDVDDYWEETGRSGFRIWRFRLVKRATSGRGSDGPSTGAGVRRPATGTSPRPSEPGTTYVPAVPTVAADGGEPFEVDPDKLDRATRAHAELQNFLAERLEALGLKPLSPALPHDPEFDIAWRHDGRLHVCEVKTTTSANRDRQLRLALGQVLHYAKQLEQRGETVRTLVLTPGSPPETGDIWSSVMDGVGVGWITREMIAGDDVAARAAILRGI</sequence>
<proteinExistence type="predicted"/>
<dbReference type="InterPro" id="IPR045134">
    <property type="entry name" value="UHRF1/2-like"/>
</dbReference>
<evidence type="ECO:0000256" key="1">
    <source>
        <dbReference type="SAM" id="MobiDB-lite"/>
    </source>
</evidence>
<dbReference type="PROSITE" id="PS51015">
    <property type="entry name" value="YDG"/>
    <property type="match status" value="1"/>
</dbReference>
<name>A0A9X3S4J3_9ACTN</name>
<feature type="region of interest" description="Disordered" evidence="1">
    <location>
        <begin position="15"/>
        <end position="34"/>
    </location>
</feature>
<feature type="compositionally biased region" description="Basic and acidic residues" evidence="1">
    <location>
        <begin position="15"/>
        <end position="28"/>
    </location>
</feature>
<gene>
    <name evidence="3" type="ORF">OM076_10260</name>
</gene>
<dbReference type="Pfam" id="PF02182">
    <property type="entry name" value="SAD_SRA"/>
    <property type="match status" value="1"/>
</dbReference>
<organism evidence="3 4">
    <name type="scientific">Solirubrobacter ginsenosidimutans</name>
    <dbReference type="NCBI Taxonomy" id="490573"/>
    <lineage>
        <taxon>Bacteria</taxon>
        <taxon>Bacillati</taxon>
        <taxon>Actinomycetota</taxon>
        <taxon>Thermoleophilia</taxon>
        <taxon>Solirubrobacterales</taxon>
        <taxon>Solirubrobacteraceae</taxon>
        <taxon>Solirubrobacter</taxon>
    </lineage>
</organism>
<dbReference type="PANTHER" id="PTHR14140:SF27">
    <property type="entry name" value="OS04G0289800 PROTEIN"/>
    <property type="match status" value="1"/>
</dbReference>
<dbReference type="InterPro" id="IPR036987">
    <property type="entry name" value="SRA-YDG_sf"/>
</dbReference>
<feature type="region of interest" description="Disordered" evidence="1">
    <location>
        <begin position="151"/>
        <end position="185"/>
    </location>
</feature>
<evidence type="ECO:0000259" key="2">
    <source>
        <dbReference type="PROSITE" id="PS51015"/>
    </source>
</evidence>
<dbReference type="Proteomes" id="UP001149140">
    <property type="component" value="Unassembled WGS sequence"/>
</dbReference>
<dbReference type="InterPro" id="IPR015947">
    <property type="entry name" value="PUA-like_sf"/>
</dbReference>
<dbReference type="GO" id="GO:0061630">
    <property type="term" value="F:ubiquitin protein ligase activity"/>
    <property type="evidence" value="ECO:0007669"/>
    <property type="project" value="TreeGrafter"/>
</dbReference>
<dbReference type="AlphaFoldDB" id="A0A9X3S4J3"/>
<reference evidence="3" key="1">
    <citation type="submission" date="2022-10" db="EMBL/GenBank/DDBJ databases">
        <title>The WGS of Solirubrobacter ginsenosidimutans DSM 21036.</title>
        <authorList>
            <person name="Jiang Z."/>
        </authorList>
    </citation>
    <scope>NUCLEOTIDE SEQUENCE</scope>
    <source>
        <strain evidence="3">DSM 21036</strain>
    </source>
</reference>
<dbReference type="GO" id="GO:0016567">
    <property type="term" value="P:protein ubiquitination"/>
    <property type="evidence" value="ECO:0007669"/>
    <property type="project" value="TreeGrafter"/>
</dbReference>
<dbReference type="PANTHER" id="PTHR14140">
    <property type="entry name" value="E3 UBIQUITIN-PROTEIN LIGASE UHRF-RELATED"/>
    <property type="match status" value="1"/>
</dbReference>
<dbReference type="SUPFAM" id="SSF88697">
    <property type="entry name" value="PUA domain-like"/>
    <property type="match status" value="1"/>
</dbReference>
<dbReference type="RefSeq" id="WP_270039601.1">
    <property type="nucleotide sequence ID" value="NZ_JAPDOD010000006.1"/>
</dbReference>
<comment type="caution">
    <text evidence="3">The sequence shown here is derived from an EMBL/GenBank/DDBJ whole genome shotgun (WGS) entry which is preliminary data.</text>
</comment>
<dbReference type="GO" id="GO:0044027">
    <property type="term" value="P:negative regulation of gene expression via chromosomal CpG island methylation"/>
    <property type="evidence" value="ECO:0007669"/>
    <property type="project" value="TreeGrafter"/>
</dbReference>
<dbReference type="EMBL" id="JAPDOD010000006">
    <property type="protein sequence ID" value="MDA0160648.1"/>
    <property type="molecule type" value="Genomic_DNA"/>
</dbReference>
<accession>A0A9X3S4J3</accession>
<evidence type="ECO:0000313" key="4">
    <source>
        <dbReference type="Proteomes" id="UP001149140"/>
    </source>
</evidence>
<dbReference type="SMART" id="SM00466">
    <property type="entry name" value="SRA"/>
    <property type="match status" value="1"/>
</dbReference>
<evidence type="ECO:0000313" key="3">
    <source>
        <dbReference type="EMBL" id="MDA0160648.1"/>
    </source>
</evidence>
<dbReference type="Gene3D" id="2.30.280.10">
    <property type="entry name" value="SRA-YDG"/>
    <property type="match status" value="1"/>
</dbReference>